<comment type="caution">
    <text evidence="1">The sequence shown here is derived from an EMBL/GenBank/DDBJ whole genome shotgun (WGS) entry which is preliminary data.</text>
</comment>
<proteinExistence type="predicted"/>
<evidence type="ECO:0000313" key="2">
    <source>
        <dbReference type="Proteomes" id="UP000265520"/>
    </source>
</evidence>
<keyword evidence="2" id="KW-1185">Reference proteome</keyword>
<organism evidence="1 2">
    <name type="scientific">Trifolium medium</name>
    <dbReference type="NCBI Taxonomy" id="97028"/>
    <lineage>
        <taxon>Eukaryota</taxon>
        <taxon>Viridiplantae</taxon>
        <taxon>Streptophyta</taxon>
        <taxon>Embryophyta</taxon>
        <taxon>Tracheophyta</taxon>
        <taxon>Spermatophyta</taxon>
        <taxon>Magnoliopsida</taxon>
        <taxon>eudicotyledons</taxon>
        <taxon>Gunneridae</taxon>
        <taxon>Pentapetalae</taxon>
        <taxon>rosids</taxon>
        <taxon>fabids</taxon>
        <taxon>Fabales</taxon>
        <taxon>Fabaceae</taxon>
        <taxon>Papilionoideae</taxon>
        <taxon>50 kb inversion clade</taxon>
        <taxon>NPAAA clade</taxon>
        <taxon>Hologalegina</taxon>
        <taxon>IRL clade</taxon>
        <taxon>Trifolieae</taxon>
        <taxon>Trifolium</taxon>
    </lineage>
</organism>
<feature type="non-terminal residue" evidence="1">
    <location>
        <position position="79"/>
    </location>
</feature>
<evidence type="ECO:0000313" key="1">
    <source>
        <dbReference type="EMBL" id="MCI43354.1"/>
    </source>
</evidence>
<dbReference type="AlphaFoldDB" id="A0A392S577"/>
<dbReference type="Proteomes" id="UP000265520">
    <property type="component" value="Unassembled WGS sequence"/>
</dbReference>
<protein>
    <submittedName>
        <fullName evidence="1">Uncharacterized protein</fullName>
    </submittedName>
</protein>
<dbReference type="EMBL" id="LXQA010316183">
    <property type="protein sequence ID" value="MCI43354.1"/>
    <property type="molecule type" value="Genomic_DNA"/>
</dbReference>
<reference evidence="1 2" key="1">
    <citation type="journal article" date="2018" name="Front. Plant Sci.">
        <title>Red Clover (Trifolium pratense) and Zigzag Clover (T. medium) - A Picture of Genomic Similarities and Differences.</title>
        <authorList>
            <person name="Dluhosova J."/>
            <person name="Istvanek J."/>
            <person name="Nedelnik J."/>
            <person name="Repkova J."/>
        </authorList>
    </citation>
    <scope>NUCLEOTIDE SEQUENCE [LARGE SCALE GENOMIC DNA]</scope>
    <source>
        <strain evidence="2">cv. 10/8</strain>
        <tissue evidence="1">Leaf</tissue>
    </source>
</reference>
<sequence>MEVMGGEKEIVVPFSEDHVEGQSGGGVQYLTCDVAGDRCENCGTADAAGPALDLSNRLLLEDVVLEEREQCLVSVEVGP</sequence>
<accession>A0A392S577</accession>
<name>A0A392S577_9FABA</name>